<organism evidence="2">
    <name type="scientific">Oryza meridionalis</name>
    <dbReference type="NCBI Taxonomy" id="40149"/>
    <lineage>
        <taxon>Eukaryota</taxon>
        <taxon>Viridiplantae</taxon>
        <taxon>Streptophyta</taxon>
        <taxon>Embryophyta</taxon>
        <taxon>Tracheophyta</taxon>
        <taxon>Spermatophyta</taxon>
        <taxon>Magnoliopsida</taxon>
        <taxon>Liliopsida</taxon>
        <taxon>Poales</taxon>
        <taxon>Poaceae</taxon>
        <taxon>BOP clade</taxon>
        <taxon>Oryzoideae</taxon>
        <taxon>Oryzeae</taxon>
        <taxon>Oryzinae</taxon>
        <taxon>Oryza</taxon>
    </lineage>
</organism>
<reference evidence="2" key="1">
    <citation type="submission" date="2015-04" db="UniProtKB">
        <authorList>
            <consortium name="EnsemblPlants"/>
        </authorList>
    </citation>
    <scope>IDENTIFICATION</scope>
</reference>
<reference evidence="2" key="2">
    <citation type="submission" date="2018-05" db="EMBL/GenBank/DDBJ databases">
        <title>OmerRS3 (Oryza meridionalis Reference Sequence Version 3).</title>
        <authorList>
            <person name="Zhang J."/>
            <person name="Kudrna D."/>
            <person name="Lee S."/>
            <person name="Talag J."/>
            <person name="Welchert J."/>
            <person name="Wing R.A."/>
        </authorList>
    </citation>
    <scope>NUCLEOTIDE SEQUENCE [LARGE SCALE GENOMIC DNA]</scope>
    <source>
        <strain evidence="2">cv. OR44</strain>
    </source>
</reference>
<keyword evidence="3" id="KW-1185">Reference proteome</keyword>
<dbReference type="EnsemblPlants" id="OMERI08G08270.1">
    <property type="protein sequence ID" value="OMERI08G08270.1"/>
    <property type="gene ID" value="OMERI08G08270"/>
</dbReference>
<dbReference type="HOGENOM" id="CLU_2175043_0_0_1"/>
<protein>
    <submittedName>
        <fullName evidence="2">Uncharacterized protein</fullName>
    </submittedName>
</protein>
<accession>A0A0E0EJY7</accession>
<dbReference type="Gramene" id="OMERI08G08270.1">
    <property type="protein sequence ID" value="OMERI08G08270.1"/>
    <property type="gene ID" value="OMERI08G08270"/>
</dbReference>
<name>A0A0E0EJY7_9ORYZ</name>
<feature type="region of interest" description="Disordered" evidence="1">
    <location>
        <begin position="1"/>
        <end position="110"/>
    </location>
</feature>
<feature type="compositionally biased region" description="Gly residues" evidence="1">
    <location>
        <begin position="21"/>
        <end position="38"/>
    </location>
</feature>
<dbReference type="Proteomes" id="UP000008021">
    <property type="component" value="Chromosome 8"/>
</dbReference>
<sequence length="110" mass="11542">MDGSGTPSRAGMDGLEEATAGGQGRGAEAGAGGGGQGAKTGRASFSLSQISMHLRRARTTSRWSAPGGQRPSIASIRRRQVEDERPVVSAVDGAAGRRRIPRRLEEQRTR</sequence>
<evidence type="ECO:0000313" key="2">
    <source>
        <dbReference type="EnsemblPlants" id="OMERI08G08270.1"/>
    </source>
</evidence>
<proteinExistence type="predicted"/>
<evidence type="ECO:0000256" key="1">
    <source>
        <dbReference type="SAM" id="MobiDB-lite"/>
    </source>
</evidence>
<evidence type="ECO:0000313" key="3">
    <source>
        <dbReference type="Proteomes" id="UP000008021"/>
    </source>
</evidence>
<dbReference type="AlphaFoldDB" id="A0A0E0EJY7"/>